<organism evidence="2 3">
    <name type="scientific">Octopus vulgaris</name>
    <name type="common">Common octopus</name>
    <dbReference type="NCBI Taxonomy" id="6645"/>
    <lineage>
        <taxon>Eukaryota</taxon>
        <taxon>Metazoa</taxon>
        <taxon>Spiralia</taxon>
        <taxon>Lophotrochozoa</taxon>
        <taxon>Mollusca</taxon>
        <taxon>Cephalopoda</taxon>
        <taxon>Coleoidea</taxon>
        <taxon>Octopodiformes</taxon>
        <taxon>Octopoda</taxon>
        <taxon>Incirrata</taxon>
        <taxon>Octopodidae</taxon>
        <taxon>Octopus</taxon>
    </lineage>
</organism>
<evidence type="ECO:0000313" key="3">
    <source>
        <dbReference type="Proteomes" id="UP001162480"/>
    </source>
</evidence>
<name>A0AA36BVR5_OCTVU</name>
<evidence type="ECO:0000313" key="2">
    <source>
        <dbReference type="EMBL" id="CAI9741088.1"/>
    </source>
</evidence>
<proteinExistence type="predicted"/>
<dbReference type="EMBL" id="OX597838">
    <property type="protein sequence ID" value="CAI9741088.1"/>
    <property type="molecule type" value="Genomic_DNA"/>
</dbReference>
<feature type="region of interest" description="Disordered" evidence="1">
    <location>
        <begin position="59"/>
        <end position="80"/>
    </location>
</feature>
<evidence type="ECO:0000256" key="1">
    <source>
        <dbReference type="SAM" id="MobiDB-lite"/>
    </source>
</evidence>
<sequence length="80" mass="9172">MDSRMGTIDEICWMLGATRLAKLGNICSGLANKLRQTSEVGFHNKEQSDFMFKQSTMNLATNPEYQQKPDKTPRRVIEYT</sequence>
<dbReference type="AlphaFoldDB" id="A0AA36BVR5"/>
<feature type="compositionally biased region" description="Basic and acidic residues" evidence="1">
    <location>
        <begin position="67"/>
        <end position="80"/>
    </location>
</feature>
<dbReference type="Proteomes" id="UP001162480">
    <property type="component" value="Chromosome 25"/>
</dbReference>
<reference evidence="2" key="1">
    <citation type="submission" date="2023-08" db="EMBL/GenBank/DDBJ databases">
        <authorList>
            <person name="Alioto T."/>
            <person name="Alioto T."/>
            <person name="Gomez Garrido J."/>
        </authorList>
    </citation>
    <scope>NUCLEOTIDE SEQUENCE</scope>
</reference>
<accession>A0AA36BVR5</accession>
<protein>
    <submittedName>
        <fullName evidence="2">Uncharacterized protein</fullName>
    </submittedName>
</protein>
<keyword evidence="3" id="KW-1185">Reference proteome</keyword>
<gene>
    <name evidence="2" type="ORF">OCTVUL_1B006570</name>
</gene>